<evidence type="ECO:0000256" key="9">
    <source>
        <dbReference type="ARBA" id="ARBA00023136"/>
    </source>
</evidence>
<feature type="repeat" description="Solcar" evidence="10">
    <location>
        <begin position="129"/>
        <end position="209"/>
    </location>
</feature>
<evidence type="ECO:0000256" key="3">
    <source>
        <dbReference type="ARBA" id="ARBA00022448"/>
    </source>
</evidence>
<dbReference type="GO" id="GO:0005743">
    <property type="term" value="C:mitochondrial inner membrane"/>
    <property type="evidence" value="ECO:0007669"/>
    <property type="project" value="UniProtKB-SubCell"/>
</dbReference>
<dbReference type="InterPro" id="IPR002067">
    <property type="entry name" value="MCP"/>
</dbReference>
<dbReference type="PRINTS" id="PR00926">
    <property type="entry name" value="MITOCARRIER"/>
</dbReference>
<evidence type="ECO:0000256" key="2">
    <source>
        <dbReference type="ARBA" id="ARBA00006375"/>
    </source>
</evidence>
<feature type="compositionally biased region" description="Basic and acidic residues" evidence="12">
    <location>
        <begin position="1"/>
        <end position="13"/>
    </location>
</feature>
<keyword evidence="3 11" id="KW-0813">Transport</keyword>
<reference evidence="13 14" key="1">
    <citation type="journal article" date="2012" name="PLoS Pathog.">
        <title>Diverse lifestyles and strategies of plant pathogenesis encoded in the genomes of eighteen Dothideomycetes fungi.</title>
        <authorList>
            <person name="Ohm R.A."/>
            <person name="Feau N."/>
            <person name="Henrissat B."/>
            <person name="Schoch C.L."/>
            <person name="Horwitz B.A."/>
            <person name="Barry K.W."/>
            <person name="Condon B.J."/>
            <person name="Copeland A.C."/>
            <person name="Dhillon B."/>
            <person name="Glaser F."/>
            <person name="Hesse C.N."/>
            <person name="Kosti I."/>
            <person name="LaButti K."/>
            <person name="Lindquist E.A."/>
            <person name="Lucas S."/>
            <person name="Salamov A.A."/>
            <person name="Bradshaw R.E."/>
            <person name="Ciuffetti L."/>
            <person name="Hamelin R.C."/>
            <person name="Kema G.H.J."/>
            <person name="Lawrence C."/>
            <person name="Scott J.A."/>
            <person name="Spatafora J.W."/>
            <person name="Turgeon B.G."/>
            <person name="de Wit P.J.G.M."/>
            <person name="Zhong S."/>
            <person name="Goodwin S.B."/>
            <person name="Grigoriev I.V."/>
        </authorList>
    </citation>
    <scope>NUCLEOTIDE SEQUENCE [LARGE SCALE GENOMIC DNA]</scope>
    <source>
        <strain evidence="13 14">SO2202</strain>
    </source>
</reference>
<dbReference type="STRING" id="692275.N1QGQ7"/>
<evidence type="ECO:0000256" key="10">
    <source>
        <dbReference type="PROSITE-ProRule" id="PRU00282"/>
    </source>
</evidence>
<name>N1QGQ7_SPHMS</name>
<dbReference type="eggNOG" id="KOG0759">
    <property type="taxonomic scope" value="Eukaryota"/>
</dbReference>
<dbReference type="RefSeq" id="XP_016757305.1">
    <property type="nucleotide sequence ID" value="XM_016906733.1"/>
</dbReference>
<keyword evidence="8" id="KW-0496">Mitochondrion</keyword>
<dbReference type="InterPro" id="IPR023395">
    <property type="entry name" value="MCP_dom_sf"/>
</dbReference>
<dbReference type="AlphaFoldDB" id="N1QGQ7"/>
<keyword evidence="4 10" id="KW-0812">Transmembrane</keyword>
<dbReference type="OrthoDB" id="756301at2759"/>
<evidence type="ECO:0000256" key="1">
    <source>
        <dbReference type="ARBA" id="ARBA00004448"/>
    </source>
</evidence>
<keyword evidence="7" id="KW-1133">Transmembrane helix</keyword>
<dbReference type="SUPFAM" id="SSF103506">
    <property type="entry name" value="Mitochondrial carrier"/>
    <property type="match status" value="1"/>
</dbReference>
<keyword evidence="9 10" id="KW-0472">Membrane</keyword>
<evidence type="ECO:0000256" key="12">
    <source>
        <dbReference type="SAM" id="MobiDB-lite"/>
    </source>
</evidence>
<evidence type="ECO:0000256" key="11">
    <source>
        <dbReference type="RuleBase" id="RU000488"/>
    </source>
</evidence>
<evidence type="ECO:0000256" key="6">
    <source>
        <dbReference type="ARBA" id="ARBA00022792"/>
    </source>
</evidence>
<sequence length="209" mass="21974">MFDPKQPTDDSSKSETTPATTKSALATTVKPLLPFVIGGGSGIVATTCTQPIDLVKTRLQLLGEGATGKGQSPLAVARKVVAEDGLFSLYNGISAAWLRQASYATLRLGFFDKFLAYATTRAEGQGRKVGFGDRTAASLSAGGLAAALANPAEVALIRLQSDGMKAREQRANYRSVVDALVRITRSEGITALWSGSYPTILRAMATNFG</sequence>
<evidence type="ECO:0000313" key="14">
    <source>
        <dbReference type="Proteomes" id="UP000016931"/>
    </source>
</evidence>
<comment type="subcellular location">
    <subcellularLocation>
        <location evidence="1">Mitochondrion inner membrane</location>
        <topology evidence="1">Multi-pass membrane protein</topology>
    </subcellularLocation>
</comment>
<keyword evidence="6" id="KW-0999">Mitochondrion inner membrane</keyword>
<dbReference type="Pfam" id="PF00153">
    <property type="entry name" value="Mito_carr"/>
    <property type="match status" value="2"/>
</dbReference>
<feature type="region of interest" description="Disordered" evidence="12">
    <location>
        <begin position="1"/>
        <end position="21"/>
    </location>
</feature>
<accession>N1QGQ7</accession>
<organism evidence="13 14">
    <name type="scientific">Sphaerulina musiva (strain SO2202)</name>
    <name type="common">Poplar stem canker fungus</name>
    <name type="synonym">Septoria musiva</name>
    <dbReference type="NCBI Taxonomy" id="692275"/>
    <lineage>
        <taxon>Eukaryota</taxon>
        <taxon>Fungi</taxon>
        <taxon>Dikarya</taxon>
        <taxon>Ascomycota</taxon>
        <taxon>Pezizomycotina</taxon>
        <taxon>Dothideomycetes</taxon>
        <taxon>Dothideomycetidae</taxon>
        <taxon>Mycosphaerellales</taxon>
        <taxon>Mycosphaerellaceae</taxon>
        <taxon>Sphaerulina</taxon>
    </lineage>
</organism>
<dbReference type="Gene3D" id="1.50.40.10">
    <property type="entry name" value="Mitochondrial carrier domain"/>
    <property type="match status" value="1"/>
</dbReference>
<protein>
    <submittedName>
        <fullName evidence="13">Mitochondrial carrier</fullName>
    </submittedName>
</protein>
<dbReference type="Proteomes" id="UP000016931">
    <property type="component" value="Unassembled WGS sequence"/>
</dbReference>
<dbReference type="PANTHER" id="PTHR45618">
    <property type="entry name" value="MITOCHONDRIAL DICARBOXYLATE CARRIER-RELATED"/>
    <property type="match status" value="1"/>
</dbReference>
<dbReference type="EMBL" id="KB456269">
    <property type="protein sequence ID" value="EMF09184.1"/>
    <property type="molecule type" value="Genomic_DNA"/>
</dbReference>
<feature type="repeat" description="Solcar" evidence="10">
    <location>
        <begin position="29"/>
        <end position="117"/>
    </location>
</feature>
<dbReference type="GeneID" id="27903870"/>
<comment type="similarity">
    <text evidence="2 11">Belongs to the mitochondrial carrier (TC 2.A.29) family.</text>
</comment>
<evidence type="ECO:0000313" key="13">
    <source>
        <dbReference type="EMBL" id="EMF09184.1"/>
    </source>
</evidence>
<dbReference type="OMA" id="GMKAREQ"/>
<keyword evidence="14" id="KW-1185">Reference proteome</keyword>
<dbReference type="PROSITE" id="PS50920">
    <property type="entry name" value="SOLCAR"/>
    <property type="match status" value="2"/>
</dbReference>
<evidence type="ECO:0000256" key="7">
    <source>
        <dbReference type="ARBA" id="ARBA00022989"/>
    </source>
</evidence>
<evidence type="ECO:0000256" key="8">
    <source>
        <dbReference type="ARBA" id="ARBA00023128"/>
    </source>
</evidence>
<gene>
    <name evidence="13" type="ORF">SEPMUDRAFT_151304</name>
</gene>
<dbReference type="InterPro" id="IPR050391">
    <property type="entry name" value="Mito_Metabolite_Transporter"/>
</dbReference>
<dbReference type="HOGENOM" id="CLU_015166_14_0_1"/>
<dbReference type="InterPro" id="IPR018108">
    <property type="entry name" value="MCP_transmembrane"/>
</dbReference>
<keyword evidence="5" id="KW-0677">Repeat</keyword>
<dbReference type="GO" id="GO:0055085">
    <property type="term" value="P:transmembrane transport"/>
    <property type="evidence" value="ECO:0007669"/>
    <property type="project" value="InterPro"/>
</dbReference>
<evidence type="ECO:0000256" key="5">
    <source>
        <dbReference type="ARBA" id="ARBA00022737"/>
    </source>
</evidence>
<proteinExistence type="inferred from homology"/>
<evidence type="ECO:0000256" key="4">
    <source>
        <dbReference type="ARBA" id="ARBA00022692"/>
    </source>
</evidence>